<dbReference type="AlphaFoldDB" id="A0A0H3L610"/>
<evidence type="ECO:0000313" key="3">
    <source>
        <dbReference type="Proteomes" id="UP000006690"/>
    </source>
</evidence>
<dbReference type="eggNOG" id="ENOG502Z9NV">
    <property type="taxonomic scope" value="Bacteria"/>
</dbReference>
<sequence length="345" mass="38662">MVNNMIKYCCANCFGDNGLKRNIIPSLSPDFGDCSYCGTKGIEIIEPHALFEHFSSLINIYENHPDGKSLAIHLKEDWKLFSHPLLDETHAKELLGDILDDGNVVRKTFVLSDAYKSESLALWDHLCQELMYENRYFLNKSLDTDRLGELLSFLALDEFSKSWYRARIYVDDAVFTIDKMGAPPKRLVSHGRANPTGIPYLYLGSKPDTALSEIRPHTGDSACVAEFTLKDNLTLIDLRNPRETVSPFLLTDPSEMGKMLADIPFLERLGYELTRPVLPKSAALDYIPSQYICEFIKKTGFHGVLYSSSVSEGINLALFDPVNATGGDVSIYAIDKVEVSVSKKD</sequence>
<dbReference type="HOGENOM" id="CLU_042379_2_0_6"/>
<feature type="domain" description="RES" evidence="1">
    <location>
        <begin position="176"/>
        <end position="330"/>
    </location>
</feature>
<evidence type="ECO:0000259" key="1">
    <source>
        <dbReference type="SMART" id="SM00953"/>
    </source>
</evidence>
<dbReference type="Proteomes" id="UP000006690">
    <property type="component" value="Chromosome"/>
</dbReference>
<dbReference type="InterPro" id="IPR014914">
    <property type="entry name" value="RES_dom"/>
</dbReference>
<dbReference type="KEGG" id="paj:PAJ_2204"/>
<dbReference type="EMBL" id="AP012032">
    <property type="protein sequence ID" value="BAK12284.1"/>
    <property type="molecule type" value="Genomic_DNA"/>
</dbReference>
<protein>
    <submittedName>
        <fullName evidence="2">RES domain protein</fullName>
    </submittedName>
</protein>
<dbReference type="Pfam" id="PF08808">
    <property type="entry name" value="RES"/>
    <property type="match status" value="1"/>
</dbReference>
<reference evidence="3" key="1">
    <citation type="journal article" date="2012" name="Appl. Microbiol. Biotechnol.">
        <title>The complete genome sequence of Pantoea ananatis AJ13355, an organism with great biotechnological potential.</title>
        <authorList>
            <person name="Hara Y."/>
            <person name="Kadotani N."/>
            <person name="Izui H."/>
            <person name="Katashkina J.I."/>
            <person name="Kuvaeva T.M."/>
            <person name="Andreeva I.G."/>
            <person name="Golubeva L.I."/>
            <person name="Malko D.B."/>
            <person name="Makeev V.J."/>
            <person name="Mashko S.V."/>
            <person name="Kozlov Y.I."/>
        </authorList>
    </citation>
    <scope>NUCLEOTIDE SEQUENCE [LARGE SCALE GENOMIC DNA]</scope>
    <source>
        <strain evidence="3">AJ13355</strain>
    </source>
</reference>
<proteinExistence type="predicted"/>
<dbReference type="SMART" id="SM00953">
    <property type="entry name" value="RES"/>
    <property type="match status" value="1"/>
</dbReference>
<accession>A0A0H3L610</accession>
<gene>
    <name evidence="2" type="ordered locus">PAJ_2204</name>
</gene>
<name>A0A0H3L610_PANAA</name>
<organism evidence="2 3">
    <name type="scientific">Pantoea ananatis (strain AJ13355)</name>
    <dbReference type="NCBI Taxonomy" id="932677"/>
    <lineage>
        <taxon>Bacteria</taxon>
        <taxon>Pseudomonadati</taxon>
        <taxon>Pseudomonadota</taxon>
        <taxon>Gammaproteobacteria</taxon>
        <taxon>Enterobacterales</taxon>
        <taxon>Erwiniaceae</taxon>
        <taxon>Pantoea</taxon>
    </lineage>
</organism>
<dbReference type="PATRIC" id="fig|932677.3.peg.2550"/>
<evidence type="ECO:0000313" key="2">
    <source>
        <dbReference type="EMBL" id="BAK12284.1"/>
    </source>
</evidence>